<evidence type="ECO:0000256" key="4">
    <source>
        <dbReference type="ARBA" id="ARBA00022692"/>
    </source>
</evidence>
<dbReference type="CDD" id="cd06261">
    <property type="entry name" value="TM_PBP2"/>
    <property type="match status" value="1"/>
</dbReference>
<dbReference type="Pfam" id="PF00528">
    <property type="entry name" value="BPD_transp_1"/>
    <property type="match status" value="1"/>
</dbReference>
<keyword evidence="12" id="KW-1185">Reference proteome</keyword>
<evidence type="ECO:0000256" key="3">
    <source>
        <dbReference type="ARBA" id="ARBA00022475"/>
    </source>
</evidence>
<dbReference type="AlphaFoldDB" id="A0A235CFD9"/>
<keyword evidence="2 7" id="KW-0813">Transport</keyword>
<feature type="domain" description="ABC transmembrane type-1" evidence="8">
    <location>
        <begin position="86"/>
        <end position="279"/>
    </location>
</feature>
<protein>
    <submittedName>
        <fullName evidence="9">Peptide ABC transporter permease</fullName>
    </submittedName>
    <submittedName>
        <fullName evidence="10">Peptide/nickel transport system permease protein</fullName>
    </submittedName>
</protein>
<reference evidence="10 12" key="2">
    <citation type="submission" date="2019-03" db="EMBL/GenBank/DDBJ databases">
        <title>Genomic Encyclopedia of Archaeal and Bacterial Type Strains, Phase II (KMG-II): from individual species to whole genera.</title>
        <authorList>
            <person name="Goeker M."/>
        </authorList>
    </citation>
    <scope>NUCLEOTIDE SEQUENCE [LARGE SCALE GENOMIC DNA]</scope>
    <source>
        <strain evidence="10 12">DSM 15594</strain>
    </source>
</reference>
<dbReference type="Proteomes" id="UP000243640">
    <property type="component" value="Unassembled WGS sequence"/>
</dbReference>
<dbReference type="EMBL" id="NQJF01000010">
    <property type="protein sequence ID" value="OYD23341.1"/>
    <property type="molecule type" value="Genomic_DNA"/>
</dbReference>
<evidence type="ECO:0000256" key="1">
    <source>
        <dbReference type="ARBA" id="ARBA00004651"/>
    </source>
</evidence>
<dbReference type="InterPro" id="IPR050366">
    <property type="entry name" value="BP-dependent_transpt_permease"/>
</dbReference>
<dbReference type="InterPro" id="IPR035906">
    <property type="entry name" value="MetI-like_sf"/>
</dbReference>
<feature type="transmembrane region" description="Helical" evidence="7">
    <location>
        <begin position="150"/>
        <end position="169"/>
    </location>
</feature>
<organism evidence="9 11">
    <name type="scientific">Oceanimonas baumannii</name>
    <dbReference type="NCBI Taxonomy" id="129578"/>
    <lineage>
        <taxon>Bacteria</taxon>
        <taxon>Pseudomonadati</taxon>
        <taxon>Pseudomonadota</taxon>
        <taxon>Gammaproteobacteria</taxon>
        <taxon>Aeromonadales</taxon>
        <taxon>Aeromonadaceae</taxon>
        <taxon>Oceanimonas</taxon>
    </lineage>
</organism>
<evidence type="ECO:0000256" key="2">
    <source>
        <dbReference type="ARBA" id="ARBA00022448"/>
    </source>
</evidence>
<evidence type="ECO:0000313" key="10">
    <source>
        <dbReference type="EMBL" id="TDW58511.1"/>
    </source>
</evidence>
<accession>A0A235CFD9</accession>
<evidence type="ECO:0000313" key="12">
    <source>
        <dbReference type="Proteomes" id="UP000295058"/>
    </source>
</evidence>
<reference evidence="9 11" key="1">
    <citation type="submission" date="2017-08" db="EMBL/GenBank/DDBJ databases">
        <title>Draft Genome Sequence of the Marine Bacterium Oceanimonas baumannii ATCC 700832.</title>
        <authorList>
            <person name="Mcclelland W.D."/>
            <person name="Brennan M.A."/>
            <person name="Trachtenberg A.M."/>
            <person name="Maclea K.S."/>
        </authorList>
    </citation>
    <scope>NUCLEOTIDE SEQUENCE [LARGE SCALE GENOMIC DNA]</scope>
    <source>
        <strain evidence="9 11">ATCC 700832</strain>
    </source>
</reference>
<keyword evidence="6 7" id="KW-0472">Membrane</keyword>
<proteinExistence type="inferred from homology"/>
<feature type="transmembrane region" description="Helical" evidence="7">
    <location>
        <begin position="28"/>
        <end position="47"/>
    </location>
</feature>
<sequence>MSLSLLLSARQTCPAVLARLTSTRAGQIGLLLLTLHLLVMLLAPWLLPYDFAASNSLAILQAPDSSHWLGTDQMGRDVLSRTLMGGREAIITTFPAALLAVAWGSLAGLFIAIRGGMVEDWAMRLVDALLSIPWLLFMLLIISLAGPGPLVFIITLGFFYGIAVIRVVLTATKEVICREFITAARLRGDSHFTLIWREILPNITDVILVEIAMRWSWMLLAFSSLSFLGFGVSPPTPDWGLMIADSRGFMSIAPWAVLSPIIALSSLIIAINLTSDALAKALGIDKSSAIR</sequence>
<feature type="transmembrane region" description="Helical" evidence="7">
    <location>
        <begin position="89"/>
        <end position="113"/>
    </location>
</feature>
<dbReference type="Proteomes" id="UP000295058">
    <property type="component" value="Unassembled WGS sequence"/>
</dbReference>
<evidence type="ECO:0000256" key="6">
    <source>
        <dbReference type="ARBA" id="ARBA00023136"/>
    </source>
</evidence>
<dbReference type="PANTHER" id="PTHR43386:SF25">
    <property type="entry name" value="PEPTIDE ABC TRANSPORTER PERMEASE PROTEIN"/>
    <property type="match status" value="1"/>
</dbReference>
<evidence type="ECO:0000313" key="11">
    <source>
        <dbReference type="Proteomes" id="UP000243640"/>
    </source>
</evidence>
<gene>
    <name evidence="9" type="ORF">B6S09_12835</name>
    <name evidence="10" type="ORF">LY04_02289</name>
</gene>
<keyword evidence="4 7" id="KW-0812">Transmembrane</keyword>
<feature type="transmembrane region" description="Helical" evidence="7">
    <location>
        <begin position="215"/>
        <end position="232"/>
    </location>
</feature>
<keyword evidence="3" id="KW-1003">Cell membrane</keyword>
<feature type="transmembrane region" description="Helical" evidence="7">
    <location>
        <begin position="252"/>
        <end position="273"/>
    </location>
</feature>
<evidence type="ECO:0000256" key="5">
    <source>
        <dbReference type="ARBA" id="ARBA00022989"/>
    </source>
</evidence>
<evidence type="ECO:0000313" key="9">
    <source>
        <dbReference type="EMBL" id="OYD23341.1"/>
    </source>
</evidence>
<dbReference type="PANTHER" id="PTHR43386">
    <property type="entry name" value="OLIGOPEPTIDE TRANSPORT SYSTEM PERMEASE PROTEIN APPC"/>
    <property type="match status" value="1"/>
</dbReference>
<dbReference type="SUPFAM" id="SSF161098">
    <property type="entry name" value="MetI-like"/>
    <property type="match status" value="1"/>
</dbReference>
<dbReference type="GO" id="GO:0055085">
    <property type="term" value="P:transmembrane transport"/>
    <property type="evidence" value="ECO:0007669"/>
    <property type="project" value="InterPro"/>
</dbReference>
<dbReference type="RefSeq" id="WP_094278897.1">
    <property type="nucleotide sequence ID" value="NZ_NQJF01000010.1"/>
</dbReference>
<dbReference type="PROSITE" id="PS50928">
    <property type="entry name" value="ABC_TM1"/>
    <property type="match status" value="1"/>
</dbReference>
<evidence type="ECO:0000259" key="8">
    <source>
        <dbReference type="PROSITE" id="PS50928"/>
    </source>
</evidence>
<dbReference type="Gene3D" id="1.10.3720.10">
    <property type="entry name" value="MetI-like"/>
    <property type="match status" value="1"/>
</dbReference>
<dbReference type="GO" id="GO:0005886">
    <property type="term" value="C:plasma membrane"/>
    <property type="evidence" value="ECO:0007669"/>
    <property type="project" value="UniProtKB-SubCell"/>
</dbReference>
<feature type="transmembrane region" description="Helical" evidence="7">
    <location>
        <begin position="125"/>
        <end position="144"/>
    </location>
</feature>
<name>A0A235CFD9_9GAMM</name>
<comment type="similarity">
    <text evidence="7">Belongs to the binding-protein-dependent transport system permease family.</text>
</comment>
<keyword evidence="5 7" id="KW-1133">Transmembrane helix</keyword>
<comment type="caution">
    <text evidence="9">The sequence shown here is derived from an EMBL/GenBank/DDBJ whole genome shotgun (WGS) entry which is preliminary data.</text>
</comment>
<dbReference type="InterPro" id="IPR000515">
    <property type="entry name" value="MetI-like"/>
</dbReference>
<comment type="subcellular location">
    <subcellularLocation>
        <location evidence="1 7">Cell membrane</location>
        <topology evidence="1 7">Multi-pass membrane protein</topology>
    </subcellularLocation>
</comment>
<evidence type="ECO:0000256" key="7">
    <source>
        <dbReference type="RuleBase" id="RU363032"/>
    </source>
</evidence>
<dbReference type="EMBL" id="SODO01000008">
    <property type="protein sequence ID" value="TDW58511.1"/>
    <property type="molecule type" value="Genomic_DNA"/>
</dbReference>
<dbReference type="OrthoDB" id="9805884at2"/>